<dbReference type="GO" id="GO:0006310">
    <property type="term" value="P:DNA recombination"/>
    <property type="evidence" value="ECO:0007669"/>
    <property type="project" value="UniProtKB-KW"/>
</dbReference>
<gene>
    <name evidence="3" type="ORF">MCOR_17285</name>
</gene>
<reference evidence="3 4" key="1">
    <citation type="submission" date="2020-06" db="EMBL/GenBank/DDBJ databases">
        <authorList>
            <person name="Li R."/>
            <person name="Bekaert M."/>
        </authorList>
    </citation>
    <scope>NUCLEOTIDE SEQUENCE [LARGE SCALE GENOMIC DNA]</scope>
    <source>
        <strain evidence="4">wild</strain>
    </source>
</reference>
<dbReference type="InterPro" id="IPR013762">
    <property type="entry name" value="Integrase-like_cat_sf"/>
</dbReference>
<accession>A0A6J8BCW2</accession>
<protein>
    <submittedName>
        <fullName evidence="3">Uncharacterized protein</fullName>
    </submittedName>
</protein>
<feature type="region of interest" description="Disordered" evidence="2">
    <location>
        <begin position="285"/>
        <end position="308"/>
    </location>
</feature>
<organism evidence="3 4">
    <name type="scientific">Mytilus coruscus</name>
    <name type="common">Sea mussel</name>
    <dbReference type="NCBI Taxonomy" id="42192"/>
    <lineage>
        <taxon>Eukaryota</taxon>
        <taxon>Metazoa</taxon>
        <taxon>Spiralia</taxon>
        <taxon>Lophotrochozoa</taxon>
        <taxon>Mollusca</taxon>
        <taxon>Bivalvia</taxon>
        <taxon>Autobranchia</taxon>
        <taxon>Pteriomorphia</taxon>
        <taxon>Mytilida</taxon>
        <taxon>Mytiloidea</taxon>
        <taxon>Mytilidae</taxon>
        <taxon>Mytilinae</taxon>
        <taxon>Mytilus</taxon>
    </lineage>
</organism>
<evidence type="ECO:0000313" key="3">
    <source>
        <dbReference type="EMBL" id="CAC5381413.1"/>
    </source>
</evidence>
<dbReference type="GO" id="GO:0015074">
    <property type="term" value="P:DNA integration"/>
    <property type="evidence" value="ECO:0007669"/>
    <property type="project" value="InterPro"/>
</dbReference>
<dbReference type="Proteomes" id="UP000507470">
    <property type="component" value="Unassembled WGS sequence"/>
</dbReference>
<evidence type="ECO:0000313" key="4">
    <source>
        <dbReference type="Proteomes" id="UP000507470"/>
    </source>
</evidence>
<dbReference type="PANTHER" id="PTHR33480:SF1">
    <property type="entry name" value="TYR RECOMBINASE DOMAIN-CONTAINING PROTEIN"/>
    <property type="match status" value="1"/>
</dbReference>
<dbReference type="AlphaFoldDB" id="A0A6J8BCW2"/>
<dbReference type="Gene3D" id="1.10.443.10">
    <property type="entry name" value="Intergrase catalytic core"/>
    <property type="match status" value="1"/>
</dbReference>
<keyword evidence="1" id="KW-0233">DNA recombination</keyword>
<dbReference type="InterPro" id="IPR011010">
    <property type="entry name" value="DNA_brk_join_enz"/>
</dbReference>
<dbReference type="GO" id="GO:0003677">
    <property type="term" value="F:DNA binding"/>
    <property type="evidence" value="ECO:0007669"/>
    <property type="project" value="InterPro"/>
</dbReference>
<evidence type="ECO:0000256" key="2">
    <source>
        <dbReference type="SAM" id="MobiDB-lite"/>
    </source>
</evidence>
<dbReference type="EMBL" id="CACVKT020003061">
    <property type="protein sequence ID" value="CAC5381413.1"/>
    <property type="molecule type" value="Genomic_DNA"/>
</dbReference>
<sequence>MYLYAEWDDAENGVWFSQDSVEKVDDPIEQKLLCELKIAYQAGKRKLVSLLIPQDCWDAIRILADEKVRDDAGIGKGNKFLFPTTAGKDEHVIGWSCVKKCCKKAKLSKDITATDMRHRAATLYAAMDIPEKERRLFYLHMGHSADMNRDEYQCPESVMITTSVGKALQCLDRGNMKASSSKVAEAGPKNPEFTFSVKDFLNELVDDDVAVRAISGKGLIEEDEVEQRPEKIRTASCMKDLILQEAAKEYFTDDAWLAAESVLDLLPDCSDDESERSHMISNRTDVSDKNLKDGEDEPCSSNDSIISADTEEQIDRRTNKKMYERSSRFANPICILFSEYLIKSGYKEAEIKTVIQEVTAKQRNDA</sequence>
<keyword evidence="4" id="KW-1185">Reference proteome</keyword>
<dbReference type="SUPFAM" id="SSF56349">
    <property type="entry name" value="DNA breaking-rejoining enzymes"/>
    <property type="match status" value="1"/>
</dbReference>
<name>A0A6J8BCW2_MYTCO</name>
<dbReference type="OrthoDB" id="10066064at2759"/>
<evidence type="ECO:0000256" key="1">
    <source>
        <dbReference type="ARBA" id="ARBA00023172"/>
    </source>
</evidence>
<dbReference type="PANTHER" id="PTHR33480">
    <property type="entry name" value="SET DOMAIN-CONTAINING PROTEIN-RELATED"/>
    <property type="match status" value="1"/>
</dbReference>
<proteinExistence type="predicted"/>